<organism evidence="2 3">
    <name type="scientific">Amycolatopsis taiwanensis</name>
    <dbReference type="NCBI Taxonomy" id="342230"/>
    <lineage>
        <taxon>Bacteria</taxon>
        <taxon>Bacillati</taxon>
        <taxon>Actinomycetota</taxon>
        <taxon>Actinomycetes</taxon>
        <taxon>Pseudonocardiales</taxon>
        <taxon>Pseudonocardiaceae</taxon>
        <taxon>Amycolatopsis</taxon>
    </lineage>
</organism>
<protein>
    <submittedName>
        <fullName evidence="2">Fe-S oxidoreductase</fullName>
    </submittedName>
</protein>
<sequence>MSAVPATSLTDPRWLRAQLHLTARRHRRAPDPVLGVIWWYSASSVLVAPALQSWAATGTARDPALDAVTLDVTADGRLLDARSARPLDGGLDELGRALGVALASAIAAIEAVTGARSPALRAIATDSIANRLLWAGTPERAAPLVAATGIRMPRPRYVELGSNLVVRRASCCLIYQVGQPKCVSCPRQPPAERESRVRAALGAH</sequence>
<dbReference type="EMBL" id="BSTI01000007">
    <property type="protein sequence ID" value="GLY67063.1"/>
    <property type="molecule type" value="Genomic_DNA"/>
</dbReference>
<evidence type="ECO:0000259" key="1">
    <source>
        <dbReference type="Pfam" id="PF11575"/>
    </source>
</evidence>
<comment type="caution">
    <text evidence="2">The sequence shown here is derived from an EMBL/GenBank/DDBJ whole genome shotgun (WGS) entry which is preliminary data.</text>
</comment>
<keyword evidence="3" id="KW-1185">Reference proteome</keyword>
<dbReference type="RefSeq" id="WP_027946341.1">
    <property type="nucleotide sequence ID" value="NZ_BSTI01000007.1"/>
</dbReference>
<proteinExistence type="predicted"/>
<gene>
    <name evidence="2" type="ORF">Atai01_36820</name>
</gene>
<dbReference type="GO" id="GO:0051537">
    <property type="term" value="F:2 iron, 2 sulfur cluster binding"/>
    <property type="evidence" value="ECO:0007669"/>
    <property type="project" value="InterPro"/>
</dbReference>
<dbReference type="Proteomes" id="UP001165136">
    <property type="component" value="Unassembled WGS sequence"/>
</dbReference>
<evidence type="ECO:0000313" key="3">
    <source>
        <dbReference type="Proteomes" id="UP001165136"/>
    </source>
</evidence>
<name>A0A9W6R260_9PSEU</name>
<reference evidence="2" key="1">
    <citation type="submission" date="2023-03" db="EMBL/GenBank/DDBJ databases">
        <title>Amycolatopsis taiwanensis NBRC 103393.</title>
        <authorList>
            <person name="Ichikawa N."/>
            <person name="Sato H."/>
            <person name="Tonouchi N."/>
        </authorList>
    </citation>
    <scope>NUCLEOTIDE SEQUENCE</scope>
    <source>
        <strain evidence="2">NBRC 103393</strain>
    </source>
</reference>
<dbReference type="AlphaFoldDB" id="A0A9W6R260"/>
<accession>A0A9W6R260</accession>
<feature type="domain" description="Ferric siderophore reductase C-terminal" evidence="1">
    <location>
        <begin position="168"/>
        <end position="187"/>
    </location>
</feature>
<dbReference type="Pfam" id="PF11575">
    <property type="entry name" value="FhuF_C"/>
    <property type="match status" value="1"/>
</dbReference>
<evidence type="ECO:0000313" key="2">
    <source>
        <dbReference type="EMBL" id="GLY67063.1"/>
    </source>
</evidence>
<dbReference type="InterPro" id="IPR024726">
    <property type="entry name" value="FhuF_C"/>
</dbReference>